<organism evidence="1 2">
    <name type="scientific">Nocardiopsis exhalans</name>
    <dbReference type="NCBI Taxonomy" id="163604"/>
    <lineage>
        <taxon>Bacteria</taxon>
        <taxon>Bacillati</taxon>
        <taxon>Actinomycetota</taxon>
        <taxon>Actinomycetes</taxon>
        <taxon>Streptosporangiales</taxon>
        <taxon>Nocardiopsidaceae</taxon>
        <taxon>Nocardiopsis</taxon>
    </lineage>
</organism>
<evidence type="ECO:0000313" key="2">
    <source>
        <dbReference type="Proteomes" id="UP001055940"/>
    </source>
</evidence>
<dbReference type="RefSeq" id="WP_254420556.1">
    <property type="nucleotide sequence ID" value="NZ_BAAAJB010000048.1"/>
</dbReference>
<protein>
    <recommendedName>
        <fullName evidence="3">Transcriptional regulator</fullName>
    </recommendedName>
</protein>
<gene>
    <name evidence="1" type="ORF">NE857_08980</name>
</gene>
<reference evidence="1" key="1">
    <citation type="submission" date="2022-06" db="EMBL/GenBank/DDBJ databases">
        <authorList>
            <person name="Ping M."/>
        </authorList>
    </citation>
    <scope>NUCLEOTIDE SEQUENCE</scope>
    <source>
        <strain evidence="1">JCM11759T</strain>
    </source>
</reference>
<name>A0ABY5DEC1_9ACTN</name>
<evidence type="ECO:0008006" key="3">
    <source>
        <dbReference type="Google" id="ProtNLM"/>
    </source>
</evidence>
<keyword evidence="2" id="KW-1185">Reference proteome</keyword>
<proteinExistence type="predicted"/>
<dbReference type="EMBL" id="CP099837">
    <property type="protein sequence ID" value="USY21715.1"/>
    <property type="molecule type" value="Genomic_DNA"/>
</dbReference>
<sequence length="170" mass="19015">MDDTLFDVAIPDPEPVRVVMSLDAEWYELMWAGEKDHEFRRRFLTGVPVEWFVYLTAPASKLAAVIDLAPAIEDTPEAIASIAERMRPGNGATVEPYLARDGKKVGYAMPIRRVREYEGFTAAELDGMLDGFHPPQGYTIVDRHPAWRAVCDKLVSTPLVRQTTVETPAP</sequence>
<evidence type="ECO:0000313" key="1">
    <source>
        <dbReference type="EMBL" id="USY21715.1"/>
    </source>
</evidence>
<accession>A0ABY5DEC1</accession>
<dbReference type="Proteomes" id="UP001055940">
    <property type="component" value="Chromosome"/>
</dbReference>